<proteinExistence type="predicted"/>
<gene>
    <name evidence="4" type="ORF">FKZ61_00435</name>
</gene>
<dbReference type="FunFam" id="3.40.50.2000:FF:000119">
    <property type="entry name" value="Glycosyl transferase group 1"/>
    <property type="match status" value="1"/>
</dbReference>
<evidence type="ECO:0000313" key="5">
    <source>
        <dbReference type="Proteomes" id="UP000317371"/>
    </source>
</evidence>
<dbReference type="InParanoid" id="A0A540VMA8"/>
<evidence type="ECO:0000259" key="2">
    <source>
        <dbReference type="Pfam" id="PF00534"/>
    </source>
</evidence>
<dbReference type="PANTHER" id="PTHR46401">
    <property type="entry name" value="GLYCOSYLTRANSFERASE WBBK-RELATED"/>
    <property type="match status" value="1"/>
</dbReference>
<dbReference type="AlphaFoldDB" id="A0A540VMA8"/>
<dbReference type="CDD" id="cd03809">
    <property type="entry name" value="GT4_MtfB-like"/>
    <property type="match status" value="1"/>
</dbReference>
<protein>
    <submittedName>
        <fullName evidence="4">Glycosyltransferase family 4 protein</fullName>
    </submittedName>
</protein>
<keyword evidence="5" id="KW-1185">Reference proteome</keyword>
<evidence type="ECO:0000313" key="4">
    <source>
        <dbReference type="EMBL" id="TQE97882.1"/>
    </source>
</evidence>
<dbReference type="GO" id="GO:0016757">
    <property type="term" value="F:glycosyltransferase activity"/>
    <property type="evidence" value="ECO:0007669"/>
    <property type="project" value="InterPro"/>
</dbReference>
<dbReference type="PANTHER" id="PTHR46401:SF2">
    <property type="entry name" value="GLYCOSYLTRANSFERASE WBBK-RELATED"/>
    <property type="match status" value="1"/>
</dbReference>
<evidence type="ECO:0000256" key="1">
    <source>
        <dbReference type="ARBA" id="ARBA00022679"/>
    </source>
</evidence>
<reference evidence="4 5" key="1">
    <citation type="submission" date="2019-06" db="EMBL/GenBank/DDBJ databases">
        <title>Genome sequence of Litorilinea aerophila BAA-2444.</title>
        <authorList>
            <person name="Maclea K.S."/>
            <person name="Maurais E.G."/>
            <person name="Iannazzi L.C."/>
        </authorList>
    </citation>
    <scope>NUCLEOTIDE SEQUENCE [LARGE SCALE GENOMIC DNA]</scope>
    <source>
        <strain evidence="4 5">ATCC BAA-2444</strain>
    </source>
</reference>
<feature type="domain" description="Glycosyltransferase subfamily 4-like N-terminal" evidence="3">
    <location>
        <begin position="20"/>
        <end position="176"/>
    </location>
</feature>
<keyword evidence="1 4" id="KW-0808">Transferase</keyword>
<feature type="domain" description="Glycosyl transferase family 1" evidence="2">
    <location>
        <begin position="198"/>
        <end position="354"/>
    </location>
</feature>
<dbReference type="Pfam" id="PF00534">
    <property type="entry name" value="Glycos_transf_1"/>
    <property type="match status" value="1"/>
</dbReference>
<name>A0A540VMA8_9CHLR</name>
<dbReference type="SUPFAM" id="SSF53756">
    <property type="entry name" value="UDP-Glycosyltransferase/glycogen phosphorylase"/>
    <property type="match status" value="1"/>
</dbReference>
<dbReference type="GO" id="GO:0009103">
    <property type="term" value="P:lipopolysaccharide biosynthetic process"/>
    <property type="evidence" value="ECO:0007669"/>
    <property type="project" value="TreeGrafter"/>
</dbReference>
<accession>A0A540VMA8</accession>
<dbReference type="Gene3D" id="3.40.50.2000">
    <property type="entry name" value="Glycogen Phosphorylase B"/>
    <property type="match status" value="2"/>
</dbReference>
<dbReference type="RefSeq" id="WP_141608096.1">
    <property type="nucleotide sequence ID" value="NZ_VIGC02000001.1"/>
</dbReference>
<dbReference type="Pfam" id="PF13439">
    <property type="entry name" value="Glyco_transf_4"/>
    <property type="match status" value="1"/>
</dbReference>
<sequence length="380" mass="41681">MHVALNAQLLSTQSSYRGAGVSHYCRHLLQALGQLATADGSPRFTAFVNAADFVAPGVELAVGPGLLARPPVRIAWEQLLLPRELRRRQVDLVHGLVNVLPLATSTPGVVTVHDLSFLRLPRKFPRAKRLYLTRLCQASVDRARHVIAVSRQTAEDLMRFFGTAAARITVIHNGVDRVFSPGNPADIEAFRAGCGLPSRYFLYVGTLEPRKNLPTLIRAFARWRASGDPEAHQVKLVLAGAQGWFYAEIFRLVSELGLQDRVLFPGFVPDAELPLWYQAAEAFVYPSLFEGFGLPVLEAMACGTPVLCSRIGSLTEIVGEAALTVPPTAEDGWMAAMALLARQPQLRQELSRRGLAQAQKFSWEATALATLEVYQAVHGR</sequence>
<dbReference type="EMBL" id="VIGC01000001">
    <property type="protein sequence ID" value="TQE97882.1"/>
    <property type="molecule type" value="Genomic_DNA"/>
</dbReference>
<comment type="caution">
    <text evidence="4">The sequence shown here is derived from an EMBL/GenBank/DDBJ whole genome shotgun (WGS) entry which is preliminary data.</text>
</comment>
<dbReference type="InterPro" id="IPR001296">
    <property type="entry name" value="Glyco_trans_1"/>
</dbReference>
<evidence type="ECO:0000259" key="3">
    <source>
        <dbReference type="Pfam" id="PF13439"/>
    </source>
</evidence>
<organism evidence="4 5">
    <name type="scientific">Litorilinea aerophila</name>
    <dbReference type="NCBI Taxonomy" id="1204385"/>
    <lineage>
        <taxon>Bacteria</taxon>
        <taxon>Bacillati</taxon>
        <taxon>Chloroflexota</taxon>
        <taxon>Caldilineae</taxon>
        <taxon>Caldilineales</taxon>
        <taxon>Caldilineaceae</taxon>
        <taxon>Litorilinea</taxon>
    </lineage>
</organism>
<dbReference type="OrthoDB" id="9769555at2"/>
<dbReference type="Proteomes" id="UP000317371">
    <property type="component" value="Unassembled WGS sequence"/>
</dbReference>
<dbReference type="InterPro" id="IPR028098">
    <property type="entry name" value="Glyco_trans_4-like_N"/>
</dbReference>